<dbReference type="InterPro" id="IPR052451">
    <property type="entry name" value="Ser/Thr_kinase-like"/>
</dbReference>
<dbReference type="eggNOG" id="ENOG502QPJA">
    <property type="taxonomic scope" value="Eukaryota"/>
</dbReference>
<dbReference type="FunFam" id="1.10.510.10:FF:000518">
    <property type="entry name" value="serine/threonine-protein kinase 31 isoform X1"/>
    <property type="match status" value="1"/>
</dbReference>
<reference evidence="6" key="1">
    <citation type="submission" date="2011-08" db="EMBL/GenBank/DDBJ databases">
        <title>The draft genome of Latimeria chalumnae.</title>
        <authorList>
            <person name="Di Palma F."/>
            <person name="Alfoldi J."/>
            <person name="Johnson J."/>
            <person name="Berlin A."/>
            <person name="Gnerre S."/>
            <person name="Jaffe D."/>
            <person name="MacCallum I."/>
            <person name="Young S."/>
            <person name="Walker B.J."/>
            <person name="Lander E."/>
            <person name="Lindblad-Toh K."/>
        </authorList>
    </citation>
    <scope>NUCLEOTIDE SEQUENCE [LARGE SCALE GENOMIC DNA]</scope>
    <source>
        <strain evidence="6">Wild caught</strain>
    </source>
</reference>
<dbReference type="InterPro" id="IPR047383">
    <property type="entry name" value="Tudor_TDRD8"/>
</dbReference>
<dbReference type="GO" id="GO:0005524">
    <property type="term" value="F:ATP binding"/>
    <property type="evidence" value="ECO:0007669"/>
    <property type="project" value="InterPro"/>
</dbReference>
<dbReference type="AlphaFoldDB" id="M3XKV0"/>
<dbReference type="SMART" id="SM00333">
    <property type="entry name" value="TUDOR"/>
    <property type="match status" value="1"/>
</dbReference>
<feature type="region of interest" description="Disordered" evidence="2">
    <location>
        <begin position="286"/>
        <end position="310"/>
    </location>
</feature>
<organism evidence="5 6">
    <name type="scientific">Latimeria chalumnae</name>
    <name type="common">Coelacanth</name>
    <dbReference type="NCBI Taxonomy" id="7897"/>
    <lineage>
        <taxon>Eukaryota</taxon>
        <taxon>Metazoa</taxon>
        <taxon>Chordata</taxon>
        <taxon>Craniata</taxon>
        <taxon>Vertebrata</taxon>
        <taxon>Euteleostomi</taxon>
        <taxon>Coelacanthiformes</taxon>
        <taxon>Coelacanthidae</taxon>
        <taxon>Latimeria</taxon>
    </lineage>
</organism>
<dbReference type="InterPro" id="IPR011009">
    <property type="entry name" value="Kinase-like_dom_sf"/>
</dbReference>
<dbReference type="InterPro" id="IPR002999">
    <property type="entry name" value="Tudor"/>
</dbReference>
<evidence type="ECO:0000313" key="6">
    <source>
        <dbReference type="Proteomes" id="UP000008672"/>
    </source>
</evidence>
<dbReference type="SUPFAM" id="SSF56112">
    <property type="entry name" value="Protein kinase-like (PK-like)"/>
    <property type="match status" value="1"/>
</dbReference>
<accession>M3XKV0</accession>
<evidence type="ECO:0000313" key="5">
    <source>
        <dbReference type="Ensembl" id="ENSLACP00000023356.1"/>
    </source>
</evidence>
<dbReference type="Bgee" id="ENSLACG00000015416">
    <property type="expression patterns" value="Expressed in muscle tissue"/>
</dbReference>
<evidence type="ECO:0000256" key="1">
    <source>
        <dbReference type="SAM" id="Coils"/>
    </source>
</evidence>
<dbReference type="FunFam" id="2.30.30.140:FF:000018">
    <property type="entry name" value="Serine/threonine-protein kinase 31"/>
    <property type="match status" value="1"/>
</dbReference>
<dbReference type="Pfam" id="PF00069">
    <property type="entry name" value="Pkinase"/>
    <property type="match status" value="1"/>
</dbReference>
<feature type="compositionally biased region" description="Basic and acidic residues" evidence="2">
    <location>
        <begin position="294"/>
        <end position="305"/>
    </location>
</feature>
<dbReference type="InterPro" id="IPR000719">
    <property type="entry name" value="Prot_kinase_dom"/>
</dbReference>
<evidence type="ECO:0000256" key="2">
    <source>
        <dbReference type="SAM" id="MobiDB-lite"/>
    </source>
</evidence>
<dbReference type="EMBL" id="AFYH01080536">
    <property type="status" value="NOT_ANNOTATED_CDS"/>
    <property type="molecule type" value="Genomic_DNA"/>
</dbReference>
<dbReference type="Gene3D" id="2.40.50.90">
    <property type="match status" value="1"/>
</dbReference>
<dbReference type="PANTHER" id="PTHR48008">
    <property type="entry name" value="LEUCINE-RICH REPEAT RECEPTOR-LIKE PROTEIN KINASE IMK3-RELATED"/>
    <property type="match status" value="1"/>
</dbReference>
<dbReference type="Proteomes" id="UP000008672">
    <property type="component" value="Unassembled WGS sequence"/>
</dbReference>
<evidence type="ECO:0000259" key="3">
    <source>
        <dbReference type="PROSITE" id="PS50011"/>
    </source>
</evidence>
<dbReference type="SUPFAM" id="SSF50199">
    <property type="entry name" value="Staphylococcal nuclease"/>
    <property type="match status" value="1"/>
</dbReference>
<dbReference type="InterPro" id="IPR035437">
    <property type="entry name" value="SNase_OB-fold_sf"/>
</dbReference>
<dbReference type="CDD" id="cd20430">
    <property type="entry name" value="Tudor_TDRD8"/>
    <property type="match status" value="1"/>
</dbReference>
<keyword evidence="6" id="KW-1185">Reference proteome</keyword>
<dbReference type="OrthoDB" id="10023235at2759"/>
<dbReference type="InParanoid" id="M3XKV0"/>
<dbReference type="EMBL" id="AFYH01080542">
    <property type="status" value="NOT_ANNOTATED_CDS"/>
    <property type="molecule type" value="Genomic_DNA"/>
</dbReference>
<feature type="coiled-coil region" evidence="1">
    <location>
        <begin position="317"/>
        <end position="369"/>
    </location>
</feature>
<proteinExistence type="predicted"/>
<reference evidence="5" key="2">
    <citation type="submission" date="2025-08" db="UniProtKB">
        <authorList>
            <consortium name="Ensembl"/>
        </authorList>
    </citation>
    <scope>IDENTIFICATION</scope>
</reference>
<dbReference type="EMBL" id="AFYH01080535">
    <property type="status" value="NOT_ANNOTATED_CDS"/>
    <property type="molecule type" value="Genomic_DNA"/>
</dbReference>
<dbReference type="GeneTree" id="ENSGT00390000007287"/>
<dbReference type="KEGG" id="lcm:102347886"/>
<dbReference type="PROSITE" id="PS50304">
    <property type="entry name" value="TUDOR"/>
    <property type="match status" value="1"/>
</dbReference>
<dbReference type="Gene3D" id="1.10.510.10">
    <property type="entry name" value="Transferase(Phosphotransferase) domain 1"/>
    <property type="match status" value="1"/>
</dbReference>
<dbReference type="STRING" id="7897.ENSLACP00000023356"/>
<dbReference type="EMBL" id="AFYH01080539">
    <property type="status" value="NOT_ANNOTATED_CDS"/>
    <property type="molecule type" value="Genomic_DNA"/>
</dbReference>
<name>M3XKV0_LATCH</name>
<dbReference type="Ensembl" id="ENSLACT00000025693.1">
    <property type="protein sequence ID" value="ENSLACP00000023356.1"/>
    <property type="gene ID" value="ENSLACG00000015416.2"/>
</dbReference>
<evidence type="ECO:0000259" key="4">
    <source>
        <dbReference type="PROSITE" id="PS50304"/>
    </source>
</evidence>
<dbReference type="EMBL" id="AFYH01080544">
    <property type="status" value="NOT_ANNOTATED_CDS"/>
    <property type="molecule type" value="Genomic_DNA"/>
</dbReference>
<feature type="domain" description="Protein kinase" evidence="3">
    <location>
        <begin position="703"/>
        <end position="987"/>
    </location>
</feature>
<keyword evidence="1" id="KW-0175">Coiled coil</keyword>
<sequence>MAGLIPCYNLLSKASKKRMEECPLVTSKMDEEVIQGKIEDVVGSHVEDAVTFWAQSMNSPDILQLPSMLADVCPLANPVFGTPDCSKIYGGIFSEDRCWYRCKLQQIIDDEKCTVTYIDYGNSETLSRTSIVELPEDLQFPSIAKKYRLYGLQLPPNQDVSQFEQGLKFLSSLIFEKQINVCYKGCCKDGSIFVQAKCGEIDIGQEVAKKGFAGNSTPNYTSNNIGEQKNTCVSSAKGTRGPFGLRANRQMEGKVDQRIPQQFNRFKGRAAFSDLKTPDMREDNLATYSSSSVSKDKKLLPEHPPAHNSNTIKMRQDQKLIEENEKLKAENSAILQNSLLLESQLQELKLEVKKEKDMYKEHIEELEASMKSAVGSKIRSLVAKIEVLRSVRQTNTESRFGDDLSEAVKLITDGCLSSPTSLKKLESTWTEYNFAQEMLQLCKDVNELNDLIVKRNNVRQALYSAAEEFVVEVDQLPVDDRRKTLLELSSSLESVYSAITQEEVSEDIFKEFFDWKNGKLQEFNNVRNEADGSLHALCTCLSDIRGFFDLSLGSSMTSEEVVGNIDNLLEKAELDICKELEISLAEQGDADNAIMLKTYCKVMSKIHQEQQLLVAVQNKYVASIQFKSQIAQWLDETPNIDQLLSIKKSMKIMKAQLRWKLVEKSNMEECDEPSEAEIVKLRDEISSLRSAIYREVFREQEEYEKLSTMMKNWFPELPLLHPEARILNYTESAGLLSNSLERDLFDGEPMKELSNKRPLVCAEMQGQKVILKGYSVDHATEAKILKRAARYHKAWFEYKEESGLIQIMFLFLCKSDPLAYIVLPFYPGRSLKILQATDPLTTTEVVKVMRGVATGLQTLHHSNIVHGSLHPSNVFVINRKQGIVADFDFTLTKDQRSSANWMLTDQLSLVAPELQNKEPACPSSDMYAFGCLLLWMCFPDHEFVVQSNGIPKITALHMDCKLEALVSKLICPSDRLTATQVLEEEYFLLAGLAHEE</sequence>
<dbReference type="EMBL" id="AFYH01080537">
    <property type="status" value="NOT_ANNOTATED_CDS"/>
    <property type="molecule type" value="Genomic_DNA"/>
</dbReference>
<dbReference type="SUPFAM" id="SSF63748">
    <property type="entry name" value="Tudor/PWWP/MBT"/>
    <property type="match status" value="1"/>
</dbReference>
<protein>
    <submittedName>
        <fullName evidence="5">Serine/threonine kinase 31</fullName>
    </submittedName>
</protein>
<dbReference type="EMBL" id="AFYH01080543">
    <property type="status" value="NOT_ANNOTATED_CDS"/>
    <property type="molecule type" value="Genomic_DNA"/>
</dbReference>
<dbReference type="FunCoup" id="M3XKV0">
    <property type="interactions" value="69"/>
</dbReference>
<dbReference type="PANTHER" id="PTHR48008:SF6">
    <property type="entry name" value="LEUCINE-RICH REPEAT RECEPTOR-LIKE PROTEIN KINASE IMK3-RELATED"/>
    <property type="match status" value="1"/>
</dbReference>
<dbReference type="EMBL" id="AFYH01080541">
    <property type="status" value="NOT_ANNOTATED_CDS"/>
    <property type="molecule type" value="Genomic_DNA"/>
</dbReference>
<feature type="domain" description="Tudor" evidence="4">
    <location>
        <begin position="82"/>
        <end position="141"/>
    </location>
</feature>
<dbReference type="PROSITE" id="PS50011">
    <property type="entry name" value="PROTEIN_KINASE_DOM"/>
    <property type="match status" value="1"/>
</dbReference>
<dbReference type="Gene3D" id="2.30.30.140">
    <property type="match status" value="1"/>
</dbReference>
<gene>
    <name evidence="5" type="primary">STK31</name>
</gene>
<dbReference type="GO" id="GO:0004672">
    <property type="term" value="F:protein kinase activity"/>
    <property type="evidence" value="ECO:0007669"/>
    <property type="project" value="InterPro"/>
</dbReference>
<dbReference type="EMBL" id="AFYH01080540">
    <property type="status" value="NOT_ANNOTATED_CDS"/>
    <property type="molecule type" value="Genomic_DNA"/>
</dbReference>
<reference evidence="5" key="3">
    <citation type="submission" date="2025-09" db="UniProtKB">
        <authorList>
            <consortium name="Ensembl"/>
        </authorList>
    </citation>
    <scope>IDENTIFICATION</scope>
</reference>
<dbReference type="Pfam" id="PF00567">
    <property type="entry name" value="TUDOR"/>
    <property type="match status" value="1"/>
</dbReference>
<dbReference type="SMART" id="SM00220">
    <property type="entry name" value="S_TKc"/>
    <property type="match status" value="1"/>
</dbReference>
<dbReference type="OMA" id="HRAWNQQ"/>
<dbReference type="EMBL" id="AFYH01080538">
    <property type="status" value="NOT_ANNOTATED_CDS"/>
    <property type="molecule type" value="Genomic_DNA"/>
</dbReference>